<reference evidence="2 3" key="1">
    <citation type="submission" date="2020-08" db="EMBL/GenBank/DDBJ databases">
        <title>Functional genomics of gut bacteria from endangered species of beetles.</title>
        <authorList>
            <person name="Carlos-Shanley C."/>
        </authorList>
    </citation>
    <scope>NUCLEOTIDE SEQUENCE [LARGE SCALE GENOMIC DNA]</scope>
    <source>
        <strain evidence="2 3">S00202</strain>
    </source>
</reference>
<keyword evidence="1" id="KW-0732">Signal</keyword>
<proteinExistence type="predicted"/>
<accession>A0A7X0ERR1</accession>
<dbReference type="EMBL" id="JACHLL010000002">
    <property type="protein sequence ID" value="MBB6341433.1"/>
    <property type="molecule type" value="Genomic_DNA"/>
</dbReference>
<evidence type="ECO:0000256" key="1">
    <source>
        <dbReference type="SAM" id="SignalP"/>
    </source>
</evidence>
<gene>
    <name evidence="2" type="ORF">HNP49_001590</name>
</gene>
<evidence type="ECO:0000313" key="3">
    <source>
        <dbReference type="Proteomes" id="UP000557193"/>
    </source>
</evidence>
<feature type="chain" id="PRO_5030518210" evidence="1">
    <location>
        <begin position="22"/>
        <end position="98"/>
    </location>
</feature>
<sequence length="98" mass="11370">MRLVRLLSVLLAGLFAQQLYAGDDQLERRKELDRQCLEERTARILPIQARLAQECKDSGKDPGWCDRQVRHYGWNKPSLFTDLPSCVEAFELLKQVQP</sequence>
<keyword evidence="3" id="KW-1185">Reference proteome</keyword>
<comment type="caution">
    <text evidence="2">The sequence shown here is derived from an EMBL/GenBank/DDBJ whole genome shotgun (WGS) entry which is preliminary data.</text>
</comment>
<evidence type="ECO:0000313" key="2">
    <source>
        <dbReference type="EMBL" id="MBB6341433.1"/>
    </source>
</evidence>
<dbReference type="Proteomes" id="UP000557193">
    <property type="component" value="Unassembled WGS sequence"/>
</dbReference>
<name>A0A7X0ERR1_9PSED</name>
<dbReference type="RefSeq" id="WP_184682154.1">
    <property type="nucleotide sequence ID" value="NZ_JACHLL010000002.1"/>
</dbReference>
<feature type="signal peptide" evidence="1">
    <location>
        <begin position="1"/>
        <end position="21"/>
    </location>
</feature>
<dbReference type="AlphaFoldDB" id="A0A7X0ERR1"/>
<organism evidence="2 3">
    <name type="scientific">Pseudomonas fluvialis</name>
    <dbReference type="NCBI Taxonomy" id="1793966"/>
    <lineage>
        <taxon>Bacteria</taxon>
        <taxon>Pseudomonadati</taxon>
        <taxon>Pseudomonadota</taxon>
        <taxon>Gammaproteobacteria</taxon>
        <taxon>Pseudomonadales</taxon>
        <taxon>Pseudomonadaceae</taxon>
        <taxon>Pseudomonas</taxon>
    </lineage>
</organism>
<protein>
    <submittedName>
        <fullName evidence="2">Uncharacterized protein</fullName>
    </submittedName>
</protein>